<feature type="compositionally biased region" description="Acidic residues" evidence="4">
    <location>
        <begin position="1"/>
        <end position="11"/>
    </location>
</feature>
<dbReference type="RefSeq" id="XP_035827309.1">
    <property type="nucleotide sequence ID" value="XM_035971416.1"/>
</dbReference>
<feature type="compositionally biased region" description="Low complexity" evidence="4">
    <location>
        <begin position="58"/>
        <end position="73"/>
    </location>
</feature>
<feature type="compositionally biased region" description="Polar residues" evidence="4">
    <location>
        <begin position="74"/>
        <end position="87"/>
    </location>
</feature>
<dbReference type="InterPro" id="IPR026533">
    <property type="entry name" value="NTPase/PRRC1"/>
</dbReference>
<accession>A0ABM1VY16</accession>
<dbReference type="Proteomes" id="UP000694888">
    <property type="component" value="Unplaced"/>
</dbReference>
<sequence length="355" mass="37760">MMMEEACEEQPEMVSHEEAVQAEKEATASLPPSVGTTPPKVQVPPTLEAPSPLPAFLTKTTSSSPGTPQTPVTKSSTPSQPVRSPVSSAAPESPQIPHEGKSEVPPPQPAPEQEIVKPQGGGQGLFGWISGNSLVNKMVEKTKSSMESVITTLDPGMKQVINSGGDVEVAVTSTKDNKVVPVREAFQSVFGKATVTGKASQATTAAQPVGFTAGLKGAEERISNLRKSGSVPDGQTVVSVEGFIVEILPDRWFEMSCLVLKDPSHGIELQTFSQPTLIPAEYVLKAQDKTPSDYPLKWAGLAVTIGEVIEEAQPHIGHADWQMVLSGVSRRQSLLLAAQSLAFMYKERLPTSFVS</sequence>
<evidence type="ECO:0000313" key="6">
    <source>
        <dbReference type="Proteomes" id="UP000694888"/>
    </source>
</evidence>
<dbReference type="InterPro" id="IPR029001">
    <property type="entry name" value="ITPase-like_fam"/>
</dbReference>
<dbReference type="SUPFAM" id="SSF52972">
    <property type="entry name" value="ITPase-like"/>
    <property type="match status" value="1"/>
</dbReference>
<dbReference type="Pfam" id="PF01931">
    <property type="entry name" value="NTPase_I-T"/>
    <property type="match status" value="1"/>
</dbReference>
<dbReference type="InterPro" id="IPR026534">
    <property type="entry name" value="PRRC1"/>
</dbReference>
<feature type="domain" description="Non-canonical purine NTP phosphatase/PRRC1" evidence="5">
    <location>
        <begin position="173"/>
        <end position="282"/>
    </location>
</feature>
<organism evidence="6 7">
    <name type="scientific">Aplysia californica</name>
    <name type="common">California sea hare</name>
    <dbReference type="NCBI Taxonomy" id="6500"/>
    <lineage>
        <taxon>Eukaryota</taxon>
        <taxon>Metazoa</taxon>
        <taxon>Spiralia</taxon>
        <taxon>Lophotrochozoa</taxon>
        <taxon>Mollusca</taxon>
        <taxon>Gastropoda</taxon>
        <taxon>Heterobranchia</taxon>
        <taxon>Euthyneura</taxon>
        <taxon>Tectipleura</taxon>
        <taxon>Aplysiida</taxon>
        <taxon>Aplysioidea</taxon>
        <taxon>Aplysiidae</taxon>
        <taxon>Aplysia</taxon>
    </lineage>
</organism>
<reference evidence="7" key="1">
    <citation type="submission" date="2025-08" db="UniProtKB">
        <authorList>
            <consortium name="RefSeq"/>
        </authorList>
    </citation>
    <scope>IDENTIFICATION</scope>
</reference>
<protein>
    <submittedName>
        <fullName evidence="7">Protein PRRC1</fullName>
    </submittedName>
</protein>
<evidence type="ECO:0000256" key="4">
    <source>
        <dbReference type="SAM" id="MobiDB-lite"/>
    </source>
</evidence>
<dbReference type="GeneID" id="101846674"/>
<evidence type="ECO:0000256" key="1">
    <source>
        <dbReference type="ARBA" id="ARBA00004555"/>
    </source>
</evidence>
<proteinExistence type="inferred from homology"/>
<dbReference type="PANTHER" id="PTHR23276">
    <property type="entry name" value="PROTEIN PRRC1"/>
    <property type="match status" value="1"/>
</dbReference>
<feature type="region of interest" description="Disordered" evidence="4">
    <location>
        <begin position="1"/>
        <end position="123"/>
    </location>
</feature>
<dbReference type="Gene3D" id="3.90.950.10">
    <property type="match status" value="1"/>
</dbReference>
<comment type="subcellular location">
    <subcellularLocation>
        <location evidence="1">Golgi apparatus</location>
    </subcellularLocation>
</comment>
<name>A0ABM1VY16_APLCA</name>
<gene>
    <name evidence="7" type="primary">LOC101846674</name>
</gene>
<evidence type="ECO:0000256" key="3">
    <source>
        <dbReference type="ARBA" id="ARBA00023034"/>
    </source>
</evidence>
<evidence type="ECO:0000256" key="2">
    <source>
        <dbReference type="ARBA" id="ARBA00010298"/>
    </source>
</evidence>
<keyword evidence="6" id="KW-1185">Reference proteome</keyword>
<keyword evidence="3" id="KW-0333">Golgi apparatus</keyword>
<feature type="compositionally biased region" description="Basic and acidic residues" evidence="4">
    <location>
        <begin position="14"/>
        <end position="26"/>
    </location>
</feature>
<dbReference type="PANTHER" id="PTHR23276:SF2">
    <property type="entry name" value="PROTEIN PRRC1"/>
    <property type="match status" value="1"/>
</dbReference>
<evidence type="ECO:0000259" key="5">
    <source>
        <dbReference type="Pfam" id="PF01931"/>
    </source>
</evidence>
<comment type="similarity">
    <text evidence="2">Belongs to the PRRC1 family.</text>
</comment>
<evidence type="ECO:0000313" key="7">
    <source>
        <dbReference type="RefSeq" id="XP_035827309.1"/>
    </source>
</evidence>